<evidence type="ECO:0000313" key="1">
    <source>
        <dbReference type="EMBL" id="KZP06811.1"/>
    </source>
</evidence>
<accession>A0A167X4D5</accession>
<protein>
    <submittedName>
        <fullName evidence="1">Uncharacterized protein</fullName>
    </submittedName>
</protein>
<gene>
    <name evidence="1" type="ORF">FIBSPDRAFT_876144</name>
</gene>
<dbReference type="EMBL" id="KV417772">
    <property type="protein sequence ID" value="KZP06811.1"/>
    <property type="molecule type" value="Genomic_DNA"/>
</dbReference>
<evidence type="ECO:0000313" key="2">
    <source>
        <dbReference type="Proteomes" id="UP000076532"/>
    </source>
</evidence>
<keyword evidence="2" id="KW-1185">Reference proteome</keyword>
<name>A0A167X4D5_9AGAM</name>
<organism evidence="1 2">
    <name type="scientific">Athelia psychrophila</name>
    <dbReference type="NCBI Taxonomy" id="1759441"/>
    <lineage>
        <taxon>Eukaryota</taxon>
        <taxon>Fungi</taxon>
        <taxon>Dikarya</taxon>
        <taxon>Basidiomycota</taxon>
        <taxon>Agaricomycotina</taxon>
        <taxon>Agaricomycetes</taxon>
        <taxon>Agaricomycetidae</taxon>
        <taxon>Atheliales</taxon>
        <taxon>Atheliaceae</taxon>
        <taxon>Athelia</taxon>
    </lineage>
</organism>
<dbReference type="OrthoDB" id="2795673at2759"/>
<dbReference type="Proteomes" id="UP000076532">
    <property type="component" value="Unassembled WGS sequence"/>
</dbReference>
<sequence>MLQSWVGARWFCMITWIYQSRNVRGGMICISLVSSRAPHDATGHPSPWIQQRQNTTRLCFAHYGFRDGITIRDINLFLNFTYLAIASCGSVSFEDVTS</sequence>
<reference evidence="1 2" key="1">
    <citation type="journal article" date="2016" name="Mol. Biol. Evol.">
        <title>Comparative Genomics of Early-Diverging Mushroom-Forming Fungi Provides Insights into the Origins of Lignocellulose Decay Capabilities.</title>
        <authorList>
            <person name="Nagy L.G."/>
            <person name="Riley R."/>
            <person name="Tritt A."/>
            <person name="Adam C."/>
            <person name="Daum C."/>
            <person name="Floudas D."/>
            <person name="Sun H."/>
            <person name="Yadav J.S."/>
            <person name="Pangilinan J."/>
            <person name="Larsson K.H."/>
            <person name="Matsuura K."/>
            <person name="Barry K."/>
            <person name="Labutti K."/>
            <person name="Kuo R."/>
            <person name="Ohm R.A."/>
            <person name="Bhattacharya S.S."/>
            <person name="Shirouzu T."/>
            <person name="Yoshinaga Y."/>
            <person name="Martin F.M."/>
            <person name="Grigoriev I.V."/>
            <person name="Hibbett D.S."/>
        </authorList>
    </citation>
    <scope>NUCLEOTIDE SEQUENCE [LARGE SCALE GENOMIC DNA]</scope>
    <source>
        <strain evidence="1 2">CBS 109695</strain>
    </source>
</reference>
<dbReference type="AlphaFoldDB" id="A0A167X4D5"/>
<proteinExistence type="predicted"/>